<reference evidence="3 5" key="1">
    <citation type="submission" date="2016-02" db="EMBL/GenBank/DDBJ databases">
        <authorList>
            <person name="Wen L."/>
            <person name="He K."/>
            <person name="Yang H."/>
        </authorList>
    </citation>
    <scope>NUCLEOTIDE SEQUENCE [LARGE SCALE GENOMIC DNA]</scope>
    <source>
        <strain evidence="3">Trichococcus_R210</strain>
    </source>
</reference>
<feature type="domain" description="YozE SAM-like" evidence="2">
    <location>
        <begin position="4"/>
        <end position="69"/>
    </location>
</feature>
<accession>A0A143Y5W5</accession>
<dbReference type="InterPro" id="IPR010673">
    <property type="entry name" value="UPF0346"/>
</dbReference>
<evidence type="ECO:0000313" key="6">
    <source>
        <dbReference type="Proteomes" id="UP000199280"/>
    </source>
</evidence>
<sequence>MRQSFYLFILTYKDPYKKDSKTAFANRVADDIAFPKQSTDYHELADYLELSGEYTEFMSVFDDLFETYVERNKN</sequence>
<protein>
    <recommendedName>
        <fullName evidence="1">UPF0346 protein SAMN05216375_101113</fullName>
    </recommendedName>
</protein>
<dbReference type="OrthoDB" id="2242851at2"/>
<evidence type="ECO:0000259" key="2">
    <source>
        <dbReference type="Pfam" id="PF06855"/>
    </source>
</evidence>
<gene>
    <name evidence="4" type="ORF">SAMN05216375_101113</name>
    <name evidence="3" type="ORF">TR210_154</name>
</gene>
<dbReference type="Gene3D" id="1.10.150.260">
    <property type="entry name" value="YozE SAM-like"/>
    <property type="match status" value="1"/>
</dbReference>
<name>A0A143Y5W5_9LACT</name>
<evidence type="ECO:0000313" key="3">
    <source>
        <dbReference type="EMBL" id="CZQ81620.1"/>
    </source>
</evidence>
<dbReference type="Proteomes" id="UP000199280">
    <property type="component" value="Unassembled WGS sequence"/>
</dbReference>
<dbReference type="STRING" id="640938.TR210_154"/>
<dbReference type="InterPro" id="IPR023089">
    <property type="entry name" value="YozE_SAM-like"/>
</dbReference>
<dbReference type="InterPro" id="IPR036806">
    <property type="entry name" value="YozE_SAM-like_sf"/>
</dbReference>
<dbReference type="PIRSF" id="PIRSF037262">
    <property type="entry name" value="UCP037262"/>
    <property type="match status" value="1"/>
</dbReference>
<dbReference type="EMBL" id="FJNB01000001">
    <property type="protein sequence ID" value="CZQ81620.1"/>
    <property type="molecule type" value="Genomic_DNA"/>
</dbReference>
<dbReference type="NCBIfam" id="NF010193">
    <property type="entry name" value="PRK13672.1"/>
    <property type="match status" value="1"/>
</dbReference>
<dbReference type="Pfam" id="PF06855">
    <property type="entry name" value="YozE_SAM_like"/>
    <property type="match status" value="1"/>
</dbReference>
<comment type="similarity">
    <text evidence="1">Belongs to the UPF0346 family.</text>
</comment>
<dbReference type="HAMAP" id="MF_01538">
    <property type="entry name" value="UPF0346"/>
    <property type="match status" value="1"/>
</dbReference>
<reference evidence="4 6" key="2">
    <citation type="submission" date="2016-10" db="EMBL/GenBank/DDBJ databases">
        <authorList>
            <person name="Varghese N."/>
            <person name="Submissions S."/>
        </authorList>
    </citation>
    <scope>NUCLEOTIDE SEQUENCE [LARGE SCALE GENOMIC DNA]</scope>
    <source>
        <strain evidence="4 6">DSM 22150</strain>
    </source>
</reference>
<dbReference type="RefSeq" id="WP_068620576.1">
    <property type="nucleotide sequence ID" value="NZ_FJNB01000001.1"/>
</dbReference>
<dbReference type="Proteomes" id="UP000076878">
    <property type="component" value="Unassembled WGS sequence"/>
</dbReference>
<keyword evidence="6" id="KW-1185">Reference proteome</keyword>
<evidence type="ECO:0000256" key="1">
    <source>
        <dbReference type="HAMAP-Rule" id="MF_01538"/>
    </source>
</evidence>
<dbReference type="SUPFAM" id="SSF140652">
    <property type="entry name" value="YozE-like"/>
    <property type="match status" value="1"/>
</dbReference>
<dbReference type="AlphaFoldDB" id="A0A143Y5W5"/>
<organism evidence="3 5">
    <name type="scientific">Trichococcus ilyis</name>
    <dbReference type="NCBI Taxonomy" id="640938"/>
    <lineage>
        <taxon>Bacteria</taxon>
        <taxon>Bacillati</taxon>
        <taxon>Bacillota</taxon>
        <taxon>Bacilli</taxon>
        <taxon>Lactobacillales</taxon>
        <taxon>Carnobacteriaceae</taxon>
        <taxon>Trichococcus</taxon>
    </lineage>
</organism>
<evidence type="ECO:0000313" key="5">
    <source>
        <dbReference type="Proteomes" id="UP000076878"/>
    </source>
</evidence>
<evidence type="ECO:0000313" key="4">
    <source>
        <dbReference type="EMBL" id="SEI52504.1"/>
    </source>
</evidence>
<proteinExistence type="inferred from homology"/>
<dbReference type="EMBL" id="FNYT01000001">
    <property type="protein sequence ID" value="SEI52504.1"/>
    <property type="molecule type" value="Genomic_DNA"/>
</dbReference>